<organism evidence="1 2">
    <name type="scientific">Oesophagostomum dentatum</name>
    <name type="common">Nodular worm</name>
    <dbReference type="NCBI Taxonomy" id="61180"/>
    <lineage>
        <taxon>Eukaryota</taxon>
        <taxon>Metazoa</taxon>
        <taxon>Ecdysozoa</taxon>
        <taxon>Nematoda</taxon>
        <taxon>Chromadorea</taxon>
        <taxon>Rhabditida</taxon>
        <taxon>Rhabditina</taxon>
        <taxon>Rhabditomorpha</taxon>
        <taxon>Strongyloidea</taxon>
        <taxon>Strongylidae</taxon>
        <taxon>Oesophagostomum</taxon>
    </lineage>
</organism>
<dbReference type="EMBL" id="KN610085">
    <property type="protein sequence ID" value="KHJ78124.1"/>
    <property type="molecule type" value="Genomic_DNA"/>
</dbReference>
<proteinExistence type="predicted"/>
<sequence length="116" mass="13271">MGDLLYFLLASKNFLAEFFQLSYVRDCMVFQVSVMKEFLLILLLLTLTVCDHQNCDKETECPKGSLCRKGICTPILIPPGFRCPMYVPARPPPGCRVVVTKDERNCRHPRIVCDKD</sequence>
<gene>
    <name evidence="1" type="ORF">OESDEN_22256</name>
</gene>
<dbReference type="Proteomes" id="UP000053660">
    <property type="component" value="Unassembled WGS sequence"/>
</dbReference>
<evidence type="ECO:0000313" key="1">
    <source>
        <dbReference type="EMBL" id="KHJ78124.1"/>
    </source>
</evidence>
<reference evidence="1 2" key="1">
    <citation type="submission" date="2014-03" db="EMBL/GenBank/DDBJ databases">
        <title>Draft genome of the hookworm Oesophagostomum dentatum.</title>
        <authorList>
            <person name="Mitreva M."/>
        </authorList>
    </citation>
    <scope>NUCLEOTIDE SEQUENCE [LARGE SCALE GENOMIC DNA]</scope>
    <source>
        <strain evidence="1 2">OD-Hann</strain>
    </source>
</reference>
<name>A0A0B1RZP7_OESDE</name>
<dbReference type="AlphaFoldDB" id="A0A0B1RZP7"/>
<protein>
    <submittedName>
        <fullName evidence="1">Uncharacterized protein</fullName>
    </submittedName>
</protein>
<dbReference type="OrthoDB" id="10594420at2759"/>
<keyword evidence="2" id="KW-1185">Reference proteome</keyword>
<evidence type="ECO:0000313" key="2">
    <source>
        <dbReference type="Proteomes" id="UP000053660"/>
    </source>
</evidence>
<accession>A0A0B1RZP7</accession>